<dbReference type="Proteomes" id="UP000805193">
    <property type="component" value="Unassembled WGS sequence"/>
</dbReference>
<dbReference type="EMBL" id="JABSTQ010009600">
    <property type="protein sequence ID" value="KAG0427680.1"/>
    <property type="molecule type" value="Genomic_DNA"/>
</dbReference>
<reference evidence="1 2" key="1">
    <citation type="journal article" date="2020" name="Cell">
        <title>Large-Scale Comparative Analyses of Tick Genomes Elucidate Their Genetic Diversity and Vector Capacities.</title>
        <authorList>
            <consortium name="Tick Genome and Microbiome Consortium (TIGMIC)"/>
            <person name="Jia N."/>
            <person name="Wang J."/>
            <person name="Shi W."/>
            <person name="Du L."/>
            <person name="Sun Y."/>
            <person name="Zhan W."/>
            <person name="Jiang J.F."/>
            <person name="Wang Q."/>
            <person name="Zhang B."/>
            <person name="Ji P."/>
            <person name="Bell-Sakyi L."/>
            <person name="Cui X.M."/>
            <person name="Yuan T.T."/>
            <person name="Jiang B.G."/>
            <person name="Yang W.F."/>
            <person name="Lam T.T."/>
            <person name="Chang Q.C."/>
            <person name="Ding S.J."/>
            <person name="Wang X.J."/>
            <person name="Zhu J.G."/>
            <person name="Ruan X.D."/>
            <person name="Zhao L."/>
            <person name="Wei J.T."/>
            <person name="Ye R.Z."/>
            <person name="Que T.C."/>
            <person name="Du C.H."/>
            <person name="Zhou Y.H."/>
            <person name="Cheng J.X."/>
            <person name="Dai P.F."/>
            <person name="Guo W.B."/>
            <person name="Han X.H."/>
            <person name="Huang E.J."/>
            <person name="Li L.F."/>
            <person name="Wei W."/>
            <person name="Gao Y.C."/>
            <person name="Liu J.Z."/>
            <person name="Shao H.Z."/>
            <person name="Wang X."/>
            <person name="Wang C.C."/>
            <person name="Yang T.C."/>
            <person name="Huo Q.B."/>
            <person name="Li W."/>
            <person name="Chen H.Y."/>
            <person name="Chen S.E."/>
            <person name="Zhou L.G."/>
            <person name="Ni X.B."/>
            <person name="Tian J.H."/>
            <person name="Sheng Y."/>
            <person name="Liu T."/>
            <person name="Pan Y.S."/>
            <person name="Xia L.Y."/>
            <person name="Li J."/>
            <person name="Zhao F."/>
            <person name="Cao W.C."/>
        </authorList>
    </citation>
    <scope>NUCLEOTIDE SEQUENCE [LARGE SCALE GENOMIC DNA]</scope>
    <source>
        <strain evidence="1">Iper-2018</strain>
    </source>
</reference>
<name>A0AC60Q3Q9_IXOPE</name>
<protein>
    <submittedName>
        <fullName evidence="1">Uncharacterized protein</fullName>
    </submittedName>
</protein>
<proteinExistence type="predicted"/>
<organism evidence="1 2">
    <name type="scientific">Ixodes persulcatus</name>
    <name type="common">Taiga tick</name>
    <dbReference type="NCBI Taxonomy" id="34615"/>
    <lineage>
        <taxon>Eukaryota</taxon>
        <taxon>Metazoa</taxon>
        <taxon>Ecdysozoa</taxon>
        <taxon>Arthropoda</taxon>
        <taxon>Chelicerata</taxon>
        <taxon>Arachnida</taxon>
        <taxon>Acari</taxon>
        <taxon>Parasitiformes</taxon>
        <taxon>Ixodida</taxon>
        <taxon>Ixodoidea</taxon>
        <taxon>Ixodidae</taxon>
        <taxon>Ixodinae</taxon>
        <taxon>Ixodes</taxon>
    </lineage>
</organism>
<evidence type="ECO:0000313" key="2">
    <source>
        <dbReference type="Proteomes" id="UP000805193"/>
    </source>
</evidence>
<evidence type="ECO:0000313" key="1">
    <source>
        <dbReference type="EMBL" id="KAG0427680.1"/>
    </source>
</evidence>
<keyword evidence="2" id="KW-1185">Reference proteome</keyword>
<sequence>MTGRAYIIAAPRPRRRRVCTEITPGYTQSRPFIATVFGLVAAAWAAPQFPVNYALPLAGSYGLAGASSDKLTYDYTRNSASAGSVPVAAPVVAPSAPVAVLTQAGVPNAGPVYGYGVASPLTYAPVGHVLGLGYGRLTYGLGSYNYGHHSLGYGF</sequence>
<accession>A0AC60Q3Q9</accession>
<comment type="caution">
    <text evidence="1">The sequence shown here is derived from an EMBL/GenBank/DDBJ whole genome shotgun (WGS) entry which is preliminary data.</text>
</comment>
<gene>
    <name evidence="1" type="ORF">HPB47_025265</name>
</gene>